<dbReference type="SMART" id="SM00884">
    <property type="entry name" value="Cullin_Nedd8"/>
    <property type="match status" value="1"/>
</dbReference>
<dbReference type="InterPro" id="IPR059120">
    <property type="entry name" value="Cullin-like_AB"/>
</dbReference>
<dbReference type="InterPro" id="IPR021097">
    <property type="entry name" value="CPH_domain"/>
</dbReference>
<dbReference type="Pfam" id="PF03256">
    <property type="entry name" value="ANAPC10"/>
    <property type="match status" value="1"/>
</dbReference>
<evidence type="ECO:0000313" key="9">
    <source>
        <dbReference type="EMBL" id="CAI5771162.1"/>
    </source>
</evidence>
<dbReference type="Gene3D" id="3.30.230.130">
    <property type="entry name" value="Cullin, Chain C, Domain 2"/>
    <property type="match status" value="1"/>
</dbReference>
<keyword evidence="3" id="KW-0833">Ubl conjugation pathway</keyword>
<dbReference type="SUPFAM" id="SSF63748">
    <property type="entry name" value="Tudor/PWWP/MBT"/>
    <property type="match status" value="1"/>
</dbReference>
<accession>A0AA35K5E6</accession>
<comment type="subcellular location">
    <subcellularLocation>
        <location evidence="1">Cytoplasm</location>
    </subcellularLocation>
</comment>
<evidence type="ECO:0000256" key="2">
    <source>
        <dbReference type="ARBA" id="ARBA00022490"/>
    </source>
</evidence>
<dbReference type="InterPro" id="IPR004939">
    <property type="entry name" value="APC_su10/DOC_dom"/>
</dbReference>
<dbReference type="Gene3D" id="1.10.10.10">
    <property type="entry name" value="Winged helix-like DNA-binding domain superfamily/Winged helix DNA-binding domain"/>
    <property type="match status" value="1"/>
</dbReference>
<dbReference type="InterPro" id="IPR019559">
    <property type="entry name" value="Cullin_neddylation_domain"/>
</dbReference>
<evidence type="ECO:0000313" key="10">
    <source>
        <dbReference type="Proteomes" id="UP001178461"/>
    </source>
</evidence>
<dbReference type="InterPro" id="IPR055486">
    <property type="entry name" value="CUL7/CUL9_N"/>
</dbReference>
<proteinExistence type="predicted"/>
<protein>
    <submittedName>
        <fullName evidence="9">Cullin-9-like isoform X1</fullName>
    </submittedName>
</protein>
<dbReference type="InterPro" id="IPR014722">
    <property type="entry name" value="Rib_uL2_dom2"/>
</dbReference>
<dbReference type="InterPro" id="IPR016024">
    <property type="entry name" value="ARM-type_fold"/>
</dbReference>
<dbReference type="SUPFAM" id="SSF75632">
    <property type="entry name" value="Cullin homology domain"/>
    <property type="match status" value="1"/>
</dbReference>
<evidence type="ECO:0000256" key="5">
    <source>
        <dbReference type="SAM" id="Coils"/>
    </source>
</evidence>
<dbReference type="InterPro" id="IPR056405">
    <property type="entry name" value="ARM_CUL7_CUL9"/>
</dbReference>
<evidence type="ECO:0000256" key="4">
    <source>
        <dbReference type="ARBA" id="ARBA00022843"/>
    </source>
</evidence>
<dbReference type="Pfam" id="PF24742">
    <property type="entry name" value="ARM_CUL7_CUL9"/>
    <property type="match status" value="1"/>
</dbReference>
<dbReference type="InterPro" id="IPR036388">
    <property type="entry name" value="WH-like_DNA-bd_sf"/>
</dbReference>
<evidence type="ECO:0000256" key="6">
    <source>
        <dbReference type="SAM" id="MobiDB-lite"/>
    </source>
</evidence>
<gene>
    <name evidence="9" type="ORF">PODLI_1B030351</name>
</gene>
<keyword evidence="10" id="KW-1185">Reference proteome</keyword>
<feature type="coiled-coil region" evidence="5">
    <location>
        <begin position="714"/>
        <end position="743"/>
    </location>
</feature>
<dbReference type="Gene3D" id="2.30.30.30">
    <property type="match status" value="1"/>
</dbReference>
<evidence type="ECO:0000256" key="1">
    <source>
        <dbReference type="ARBA" id="ARBA00004496"/>
    </source>
</evidence>
<evidence type="ECO:0000259" key="8">
    <source>
        <dbReference type="SMART" id="SM01337"/>
    </source>
</evidence>
<keyword evidence="5" id="KW-0175">Coiled coil</keyword>
<dbReference type="SMART" id="SM01337">
    <property type="entry name" value="APC10"/>
    <property type="match status" value="1"/>
</dbReference>
<dbReference type="InterPro" id="IPR036317">
    <property type="entry name" value="Cullin_homology_sf"/>
</dbReference>
<dbReference type="GO" id="GO:0005737">
    <property type="term" value="C:cytoplasm"/>
    <property type="evidence" value="ECO:0007669"/>
    <property type="project" value="UniProtKB-SubCell"/>
</dbReference>
<keyword evidence="2" id="KW-0963">Cytoplasm</keyword>
<dbReference type="Pfam" id="PF23168">
    <property type="entry name" value="CUL7_CUL9_N"/>
    <property type="match status" value="1"/>
</dbReference>
<feature type="region of interest" description="Disordered" evidence="6">
    <location>
        <begin position="627"/>
        <end position="656"/>
    </location>
</feature>
<evidence type="ECO:0000259" key="7">
    <source>
        <dbReference type="SMART" id="SM00884"/>
    </source>
</evidence>
<dbReference type="PANTHER" id="PTHR22771">
    <property type="entry name" value="CULLIN AND GALACTOSE-BINDING DOMAIN-CONTAINING"/>
    <property type="match status" value="1"/>
</dbReference>
<name>A0AA35K5E6_9SAUR</name>
<dbReference type="SUPFAM" id="SSF48371">
    <property type="entry name" value="ARM repeat"/>
    <property type="match status" value="1"/>
</dbReference>
<dbReference type="Gene3D" id="2.60.120.260">
    <property type="entry name" value="Galactose-binding domain-like"/>
    <property type="match status" value="1"/>
</dbReference>
<dbReference type="GO" id="GO:0031625">
    <property type="term" value="F:ubiquitin protein ligase binding"/>
    <property type="evidence" value="ECO:0007669"/>
    <property type="project" value="InterPro"/>
</dbReference>
<keyword evidence="4" id="KW-0832">Ubl conjugation</keyword>
<dbReference type="EMBL" id="OX395128">
    <property type="protein sequence ID" value="CAI5771162.1"/>
    <property type="molecule type" value="Genomic_DNA"/>
</dbReference>
<dbReference type="InterPro" id="IPR045093">
    <property type="entry name" value="Cullin"/>
</dbReference>
<sequence>MRRSAKVISLPRDGSRSASVGRRDTSRKGGRGAFPVMVIERQNGNVLVHLGPKIQTYPEELIRQRRGHDGHIEYLIRWNLENGTGSRPGTCSAESSMENFLMWMSADDAYANCPTLLGKRTPKEESSRRIFPPDVTLDEASLLEMKADVRNLVQRAAWQMASPTVPQSSILNTIQVLSAYASIGSLMGVFKETGALSLLMKMLCNEEEQIRRSAGKILRALASHDAGSRAYVLLSLSRQDGIEQHMDFDSRYTLLELFAETTSSEEHCMSFERIPLPQIPGKLLFSLVKRYLCATSLVDKRHSATDLGGEHATSEPFSACSGDSKRLQREFDFSMAMASLISELVQAMGWDRGWQLRTLSRKPPWAAQSIFQSQAPSGATVPPATQVPQKETSTFKLRSAFPSRNSYVEYVQEKLVRGMCVRMLEDYEKVCAGDEGEFLQSNDGTPPIQVYWESLGRTYWVHWHMVEIIGSSGHADEKAQEKLTSLTASLRRDTANQATYRKPLRGLYLAPYLTDHMKEKSETLSRAEWWELLFFVKKLEQQEQQEVVQLIQQNEKLPELDEEGLIPLSVSVELAQKVLQFLSRRCQGNAQSDLHSSHVYLKYSSSEGGTGGQKVDLALAKCGSLSKATAPEKTEEDSLSTEAPSPAPSPEEKTDTQLVHELLRMEGLSYPDMLDEKTKAFCSVKLVGKKSTIEQLSDALEMIQKPSCDAEQQMAGLRFTISILEEELERERQERHVVRMECELSRREKMGRLLVELLSHRVEEKLVMVLALQMLSRFMAKYDWRVLFALGGGLRSMLQCMQKHSMSASVQQAGLAALKILLGAGNCELPGGCEKHYPLKPSDARAMQEIFTGVGPASSKVPGNLLCAVPAAIEKMLNTPGASAAVRNGLLVLNRLIDYHKGLAEQLENCDLHAVLQSCCQAGQSSNERLARIVLSRLAGRKLPLSQENAVSAASFGLKDIDVPKLLSSLHTSSVCKEMVMALEVCIYGQGAFSLGNSCELLADVLLLKDLVSLGSERDVLLGTLRLLNKFLDSSWEDSVPWHKCIESCLSSMSAHLNDQEVVQESIEFLHHLATLDRDCAVSMCCLRTEEALAKVVEKHGSSLPRVTELRDLVSKCEKYAGLYKKMTASILAGCIQVVLGQIEEHRQTHQPINIPFFDVFLHSLCQGCSMEVKDDKCWERVEVSSNPQQASKLTDGNPKTYWESNGNSTSHHINIYMHRGVVIRQLSLLVTSEDSSYMPARIMVMGGESAATVSIKLNTVTVPPSASRVSLLENMNCFWPIIQIKIKRCQQGGIDTRVRGIEVLGPKPTFWPIFKEQLCRRTYLFYTTKAHTWCQEISEDRMQLLQLFNRLNSALRHEQVFADRFLPDDEAAQALGKTCWEALISPLVQSITTPDPSGISPLSWLLSQYLENLEASRSSKSRAAIFNSRVRRLSHLLVHVDSSSPEAEELKPPVKSNGKNGKNGKNKESSSGTVKAAVKKPSSTTGITQCWKGVVQQQVKLFLESSWQAPDFVERYCNTYLRLRTAMEELFGQQMSFMLALSHGFSGGLLQLSFLTAMHVSEQFARYIDRWIQESWADSGNVETLRRLQQSLEPVLFLAGLELANTFEHFYRYYLGDRLLSQGKTWLECAVVEHIGLCFPNRFPQQMLKNLSELEEQQQQFHLFQLEQLDKHLLELDQDGNWEAEEEMEEGEMVEAQQLFSRKEEAEVKVLALSPRCWTISSFCYLEDPARFFPESLSQHLSKFADFYTQSQSRFGLEHTKPRRLQWTWLGHAELEYQGCLLHVSTLQMYILLCFNTAKEVSVERFFQATGLSPELLDCALKPLMTNGILTQSQGILRLSEGTLAQAPSQRLWLLPKQTYFDVEENKGRALERKRNTICCLLLEILKEERELHINSLVFRVIDACQKPKPGSVPKFSSFCCSSADVLSCVLHLLNQGSIQRREDHPHLLQCVSTEPPALPAPRNQPQVVFQTVEIKKAPTAPCPEKRQAFSTFR</sequence>
<organism evidence="9 10">
    <name type="scientific">Podarcis lilfordi</name>
    <name type="common">Lilford's wall lizard</name>
    <dbReference type="NCBI Taxonomy" id="74358"/>
    <lineage>
        <taxon>Eukaryota</taxon>
        <taxon>Metazoa</taxon>
        <taxon>Chordata</taxon>
        <taxon>Craniata</taxon>
        <taxon>Vertebrata</taxon>
        <taxon>Euteleostomi</taxon>
        <taxon>Lepidosauria</taxon>
        <taxon>Squamata</taxon>
        <taxon>Bifurcata</taxon>
        <taxon>Unidentata</taxon>
        <taxon>Episquamata</taxon>
        <taxon>Laterata</taxon>
        <taxon>Lacertibaenia</taxon>
        <taxon>Lacertidae</taxon>
        <taxon>Podarcis</taxon>
    </lineage>
</organism>
<dbReference type="SUPFAM" id="SSF49785">
    <property type="entry name" value="Galactose-binding domain-like"/>
    <property type="match status" value="1"/>
</dbReference>
<dbReference type="Proteomes" id="UP001178461">
    <property type="component" value="Chromosome 3"/>
</dbReference>
<evidence type="ECO:0000256" key="3">
    <source>
        <dbReference type="ARBA" id="ARBA00022786"/>
    </source>
</evidence>
<dbReference type="InterPro" id="IPR008979">
    <property type="entry name" value="Galactose-bd-like_sf"/>
</dbReference>
<feature type="region of interest" description="Disordered" evidence="6">
    <location>
        <begin position="1"/>
        <end position="32"/>
    </location>
</feature>
<feature type="domain" description="DOC" evidence="8">
    <location>
        <begin position="1173"/>
        <end position="1338"/>
    </location>
</feature>
<dbReference type="PANTHER" id="PTHR22771:SF4">
    <property type="entry name" value="CULLIN 7-RELATED"/>
    <property type="match status" value="1"/>
</dbReference>
<dbReference type="Pfam" id="PF11515">
    <property type="entry name" value="Cul7"/>
    <property type="match status" value="1"/>
</dbReference>
<feature type="region of interest" description="Disordered" evidence="6">
    <location>
        <begin position="1445"/>
        <end position="1481"/>
    </location>
</feature>
<reference evidence="9" key="1">
    <citation type="submission" date="2022-12" db="EMBL/GenBank/DDBJ databases">
        <authorList>
            <person name="Alioto T."/>
            <person name="Alioto T."/>
            <person name="Gomez Garrido J."/>
        </authorList>
    </citation>
    <scope>NUCLEOTIDE SEQUENCE</scope>
</reference>
<dbReference type="Pfam" id="PF26557">
    <property type="entry name" value="Cullin_AB"/>
    <property type="match status" value="1"/>
</dbReference>
<dbReference type="GO" id="GO:0006511">
    <property type="term" value="P:ubiquitin-dependent protein catabolic process"/>
    <property type="evidence" value="ECO:0007669"/>
    <property type="project" value="InterPro"/>
</dbReference>
<feature type="domain" description="Cullin neddylation" evidence="7">
    <location>
        <begin position="1871"/>
        <end position="1948"/>
    </location>
</feature>